<dbReference type="InterPro" id="IPR013762">
    <property type="entry name" value="Integrase-like_cat_sf"/>
</dbReference>
<dbReference type="PROSITE" id="PS51900">
    <property type="entry name" value="CB"/>
    <property type="match status" value="1"/>
</dbReference>
<dbReference type="PROSITE" id="PS51898">
    <property type="entry name" value="TYR_RECOMBINASE"/>
    <property type="match status" value="1"/>
</dbReference>
<sequence length="706" mass="82932">MKQKQQINIEQLGFHEKLQHELSRYPMKTVQDNGSVTVRYIKDPYFLVNDTWNVNFFEVIPQFKITVPFNNSGSQNVGFKINSPTVNLEVKYVWYQKLFNDAWVLSSAFGGEARMMRKLTRFLNEKYSSLHSLLDLNIEKTEREWWFWLQEQGASIQRISRRSSYREYTTKSPLATFLRKIYLSFFVLTDTREEWEKERWDVRVLHDKYGVAYNKSKPDYYIDFTKVEQGKMREQIKKYFKQRILSKNKFSWGTAQNYLLYFSKFVSFIFSLEPSWTDLKRLNRSHIEQYILWIHEYAKNNLKQKNAHPEKYINYGLVVIGKILTDIRRYEYDIAPETDVRLLLFPEDKPKLKKKSVDQIDYIPDFVLEQLFTYINDLHKEVIPVVWVAFKTGLRISDVLELTSDCLKQLNGKYSIVTDIEKTYVNGHRIPIDDELANILAVLIQHSKENSNQDNNPDGFIFVRYRGSRKGMPFIQSWIRNKLNILAKQKNIVDEQGNLFYFTNHQFRHTYAVKMLNGGADILTVQELLAHASPEMTLRYAKLLDNTKRKAFESVISQGVFSFDLNGEMQEIKAGEDIPADILQALWQDHKLNAMDNPYGTCHARLKGNCPHMEAPPCLTCNGGSPCKDLAIGFSEYDIQKYELHVKTTNKSIEVAKQYGRDDVVKKQKENLQRYHGILNNIREGNIIFGRQDRMKRKAGVRNGQL</sequence>
<dbReference type="InterPro" id="IPR050090">
    <property type="entry name" value="Tyrosine_recombinase_XerCD"/>
</dbReference>
<dbReference type="PANTHER" id="PTHR30349">
    <property type="entry name" value="PHAGE INTEGRASE-RELATED"/>
    <property type="match status" value="1"/>
</dbReference>
<evidence type="ECO:0000256" key="3">
    <source>
        <dbReference type="PROSITE-ProRule" id="PRU01248"/>
    </source>
</evidence>
<feature type="domain" description="Tyr recombinase" evidence="4">
    <location>
        <begin position="358"/>
        <end position="553"/>
    </location>
</feature>
<dbReference type="SUPFAM" id="SSF56349">
    <property type="entry name" value="DNA breaking-rejoining enzymes"/>
    <property type="match status" value="1"/>
</dbReference>
<evidence type="ECO:0000259" key="4">
    <source>
        <dbReference type="PROSITE" id="PS51898"/>
    </source>
</evidence>
<dbReference type="CDD" id="cd01187">
    <property type="entry name" value="INT_tnpB_C_Tn554"/>
    <property type="match status" value="1"/>
</dbReference>
<feature type="domain" description="Core-binding (CB)" evidence="5">
    <location>
        <begin position="230"/>
        <end position="317"/>
    </location>
</feature>
<dbReference type="GO" id="GO:0003677">
    <property type="term" value="F:DNA binding"/>
    <property type="evidence" value="ECO:0007669"/>
    <property type="project" value="UniProtKB-UniRule"/>
</dbReference>
<evidence type="ECO:0000313" key="7">
    <source>
        <dbReference type="Proteomes" id="UP000220006"/>
    </source>
</evidence>
<protein>
    <submittedName>
        <fullName evidence="6">Transposase</fullName>
    </submittedName>
</protein>
<dbReference type="InterPro" id="IPR011010">
    <property type="entry name" value="DNA_brk_join_enz"/>
</dbReference>
<dbReference type="PANTHER" id="PTHR30349:SF64">
    <property type="entry name" value="PROPHAGE INTEGRASE INTD-RELATED"/>
    <property type="match status" value="1"/>
</dbReference>
<dbReference type="Pfam" id="PF00589">
    <property type="entry name" value="Phage_integrase"/>
    <property type="match status" value="1"/>
</dbReference>
<evidence type="ECO:0000313" key="6">
    <source>
        <dbReference type="EMBL" id="PEC22352.1"/>
    </source>
</evidence>
<organism evidence="6 7">
    <name type="scientific">Bacillus cereus</name>
    <dbReference type="NCBI Taxonomy" id="1396"/>
    <lineage>
        <taxon>Bacteria</taxon>
        <taxon>Bacillati</taxon>
        <taxon>Bacillota</taxon>
        <taxon>Bacilli</taxon>
        <taxon>Bacillales</taxon>
        <taxon>Bacillaceae</taxon>
        <taxon>Bacillus</taxon>
        <taxon>Bacillus cereus group</taxon>
    </lineage>
</organism>
<evidence type="ECO:0000259" key="5">
    <source>
        <dbReference type="PROSITE" id="PS51900"/>
    </source>
</evidence>
<dbReference type="Gene3D" id="1.10.443.10">
    <property type="entry name" value="Intergrase catalytic core"/>
    <property type="match status" value="1"/>
</dbReference>
<accession>A0A2A7HZ71</accession>
<dbReference type="AlphaFoldDB" id="A0A2A7HZ71"/>
<dbReference type="GO" id="GO:0015074">
    <property type="term" value="P:DNA integration"/>
    <property type="evidence" value="ECO:0007669"/>
    <property type="project" value="InterPro"/>
</dbReference>
<reference evidence="6 7" key="1">
    <citation type="submission" date="2017-09" db="EMBL/GenBank/DDBJ databases">
        <title>Large-scale bioinformatics analysis of Bacillus genomes uncovers conserved roles of natural products in bacterial physiology.</title>
        <authorList>
            <consortium name="Agbiome Team Llc"/>
            <person name="Bleich R.M."/>
            <person name="Grubbs K.J."/>
            <person name="Santa Maria K.C."/>
            <person name="Allen S.E."/>
            <person name="Farag S."/>
            <person name="Shank E.A."/>
            <person name="Bowers A."/>
        </authorList>
    </citation>
    <scope>NUCLEOTIDE SEQUENCE [LARGE SCALE GENOMIC DNA]</scope>
    <source>
        <strain evidence="6 7">AFS096845</strain>
    </source>
</reference>
<dbReference type="InterPro" id="IPR002104">
    <property type="entry name" value="Integrase_catalytic"/>
</dbReference>
<name>A0A2A7HZ71_BACCE</name>
<dbReference type="RefSeq" id="WP_097903471.1">
    <property type="nucleotide sequence ID" value="NZ_NVLK01000020.1"/>
</dbReference>
<comment type="caution">
    <text evidence="6">The sequence shown here is derived from an EMBL/GenBank/DDBJ whole genome shotgun (WGS) entry which is preliminary data.</text>
</comment>
<gene>
    <name evidence="6" type="ORF">COM96_08770</name>
</gene>
<proteinExistence type="predicted"/>
<keyword evidence="2" id="KW-0233">DNA recombination</keyword>
<dbReference type="EMBL" id="NVLK01000020">
    <property type="protein sequence ID" value="PEC22352.1"/>
    <property type="molecule type" value="Genomic_DNA"/>
</dbReference>
<dbReference type="GO" id="GO:0006310">
    <property type="term" value="P:DNA recombination"/>
    <property type="evidence" value="ECO:0007669"/>
    <property type="project" value="UniProtKB-KW"/>
</dbReference>
<evidence type="ECO:0000256" key="1">
    <source>
        <dbReference type="ARBA" id="ARBA00023125"/>
    </source>
</evidence>
<evidence type="ECO:0000256" key="2">
    <source>
        <dbReference type="ARBA" id="ARBA00023172"/>
    </source>
</evidence>
<dbReference type="InterPro" id="IPR044068">
    <property type="entry name" value="CB"/>
</dbReference>
<keyword evidence="1 3" id="KW-0238">DNA-binding</keyword>
<dbReference type="Proteomes" id="UP000220006">
    <property type="component" value="Unassembled WGS sequence"/>
</dbReference>